<dbReference type="InterPro" id="IPR027417">
    <property type="entry name" value="P-loop_NTPase"/>
</dbReference>
<dbReference type="InterPro" id="IPR025669">
    <property type="entry name" value="AAA_dom"/>
</dbReference>
<dbReference type="CDD" id="cd02042">
    <property type="entry name" value="ParAB_family"/>
    <property type="match status" value="1"/>
</dbReference>
<dbReference type="SUPFAM" id="SSF52540">
    <property type="entry name" value="P-loop containing nucleoside triphosphate hydrolases"/>
    <property type="match status" value="1"/>
</dbReference>
<evidence type="ECO:0000313" key="3">
    <source>
        <dbReference type="EMBL" id="RZM78019.1"/>
    </source>
</evidence>
<dbReference type="PIRSF" id="PIRSF009320">
    <property type="entry name" value="Nuc_binding_HP_1000"/>
    <property type="match status" value="1"/>
</dbReference>
<dbReference type="FunFam" id="3.40.50.300:FF:000285">
    <property type="entry name" value="Sporulation initiation inhibitor Soj"/>
    <property type="match status" value="1"/>
</dbReference>
<comment type="caution">
    <text evidence="3">The sequence shown here is derived from an EMBL/GenBank/DDBJ whole genome shotgun (WGS) entry which is preliminary data.</text>
</comment>
<sequence length="251" mass="28036">MPMSRIIAFVNQSGGVGKTTLVVNTGYHLAEKGHRVLLVDMDSQASLTKYFDIDPKQLDKTTFDAIAFGDDLPIHTDIHKLALAPANRNLVTIDGKLAAVEGREYRLRDALTTLRNSYDFILIDCPPNLGLLSLMSLIAANHVLIPIKTNEKGLEGADDLRETISVVLQRANPRLRIAGAVPMMYDARRVHDRLTLDEIKKLFGSYTVHPAIPNATDFDNAWRARQPLGIFYQKHPAVENLRQLATNLERM</sequence>
<dbReference type="Proteomes" id="UP000292459">
    <property type="component" value="Unassembled WGS sequence"/>
</dbReference>
<comment type="similarity">
    <text evidence="1">Belongs to the ParA family.</text>
</comment>
<evidence type="ECO:0000313" key="4">
    <source>
        <dbReference type="Proteomes" id="UP000292459"/>
    </source>
</evidence>
<feature type="domain" description="AAA" evidence="2">
    <location>
        <begin position="5"/>
        <end position="177"/>
    </location>
</feature>
<evidence type="ECO:0000259" key="2">
    <source>
        <dbReference type="Pfam" id="PF13614"/>
    </source>
</evidence>
<organism evidence="3 4">
    <name type="scientific">Leptolyngbya iicbica LK</name>
    <dbReference type="NCBI Taxonomy" id="2294035"/>
    <lineage>
        <taxon>Bacteria</taxon>
        <taxon>Bacillati</taxon>
        <taxon>Cyanobacteriota</taxon>
        <taxon>Cyanophyceae</taxon>
        <taxon>Leptolyngbyales</taxon>
        <taxon>Leptolyngbyaceae</taxon>
        <taxon>Leptolyngbya group</taxon>
        <taxon>Leptolyngbya</taxon>
        <taxon>Leptolyngbya iicbica</taxon>
    </lineage>
</organism>
<dbReference type="Gene3D" id="3.40.50.300">
    <property type="entry name" value="P-loop containing nucleotide triphosphate hydrolases"/>
    <property type="match status" value="1"/>
</dbReference>
<dbReference type="Pfam" id="PF13614">
    <property type="entry name" value="AAA_31"/>
    <property type="match status" value="1"/>
</dbReference>
<name>A0A4Q7E7F1_9CYAN</name>
<gene>
    <name evidence="3" type="ORF">DYY88_14485</name>
</gene>
<reference evidence="3 4" key="1">
    <citation type="submission" date="2018-11" db="EMBL/GenBank/DDBJ databases">
        <title>Whole genome sequencing of an environmental sample.</title>
        <authorList>
            <person name="Sarangi A.N."/>
            <person name="Singh D."/>
            <person name="Tripathy S."/>
        </authorList>
    </citation>
    <scope>NUCLEOTIDE SEQUENCE [LARGE SCALE GENOMIC DNA]</scope>
    <source>
        <strain evidence="3 4">Lakshadweep</strain>
    </source>
</reference>
<dbReference type="InterPro" id="IPR050678">
    <property type="entry name" value="DNA_Partitioning_ATPase"/>
</dbReference>
<protein>
    <submittedName>
        <fullName evidence="3">ParA family protein</fullName>
    </submittedName>
</protein>
<dbReference type="PANTHER" id="PTHR13696:SF52">
    <property type="entry name" value="PARA FAMILY PROTEIN CT_582"/>
    <property type="match status" value="1"/>
</dbReference>
<accession>A0A4Q7E7F1</accession>
<evidence type="ECO:0000256" key="1">
    <source>
        <dbReference type="ARBA" id="ARBA00006976"/>
    </source>
</evidence>
<dbReference type="PANTHER" id="PTHR13696">
    <property type="entry name" value="P-LOOP CONTAINING NUCLEOSIDE TRIPHOSPHATE HYDROLASE"/>
    <property type="match status" value="1"/>
</dbReference>
<keyword evidence="4" id="KW-1185">Reference proteome</keyword>
<dbReference type="EMBL" id="QVFV01000003">
    <property type="protein sequence ID" value="RZM78019.1"/>
    <property type="molecule type" value="Genomic_DNA"/>
</dbReference>
<proteinExistence type="inferred from homology"/>
<dbReference type="AlphaFoldDB" id="A0A4Q7E7F1"/>
<dbReference type="OrthoDB" id="479754at2"/>